<keyword evidence="2" id="KW-0812">Transmembrane</keyword>
<feature type="compositionally biased region" description="Basic residues" evidence="1">
    <location>
        <begin position="87"/>
        <end position="96"/>
    </location>
</feature>
<gene>
    <name evidence="3" type="ORF">BAUCODRAFT_34099</name>
</gene>
<proteinExistence type="predicted"/>
<dbReference type="RefSeq" id="XP_007676150.1">
    <property type="nucleotide sequence ID" value="XM_007677960.1"/>
</dbReference>
<dbReference type="PANTHER" id="PTHR41807">
    <property type="entry name" value="GLUTATHIONE TRANSFERASE 3"/>
    <property type="match status" value="1"/>
</dbReference>
<feature type="compositionally biased region" description="Basic and acidic residues" evidence="1">
    <location>
        <begin position="97"/>
        <end position="108"/>
    </location>
</feature>
<feature type="region of interest" description="Disordered" evidence="1">
    <location>
        <begin position="87"/>
        <end position="148"/>
    </location>
</feature>
<dbReference type="HOGENOM" id="CLU_041452_0_0_1"/>
<dbReference type="KEGG" id="bcom:BAUCODRAFT_34099"/>
<dbReference type="GeneID" id="19112325"/>
<evidence type="ECO:0000256" key="2">
    <source>
        <dbReference type="SAM" id="Phobius"/>
    </source>
</evidence>
<dbReference type="OrthoDB" id="4034134at2759"/>
<dbReference type="STRING" id="717646.M2NC18"/>
<keyword evidence="2" id="KW-1133">Transmembrane helix</keyword>
<dbReference type="EMBL" id="KB445555">
    <property type="protein sequence ID" value="EMC96714.1"/>
    <property type="molecule type" value="Genomic_DNA"/>
</dbReference>
<dbReference type="Proteomes" id="UP000011761">
    <property type="component" value="Unassembled WGS sequence"/>
</dbReference>
<feature type="transmembrane region" description="Helical" evidence="2">
    <location>
        <begin position="322"/>
        <end position="343"/>
    </location>
</feature>
<protein>
    <submittedName>
        <fullName evidence="3">Uncharacterized protein</fullName>
    </submittedName>
</protein>
<feature type="compositionally biased region" description="Low complexity" evidence="1">
    <location>
        <begin position="121"/>
        <end position="131"/>
    </location>
</feature>
<organism evidence="3 4">
    <name type="scientific">Baudoinia panamericana (strain UAMH 10762)</name>
    <name type="common">Angels' share fungus</name>
    <name type="synonym">Baudoinia compniacensis (strain UAMH 10762)</name>
    <dbReference type="NCBI Taxonomy" id="717646"/>
    <lineage>
        <taxon>Eukaryota</taxon>
        <taxon>Fungi</taxon>
        <taxon>Dikarya</taxon>
        <taxon>Ascomycota</taxon>
        <taxon>Pezizomycotina</taxon>
        <taxon>Dothideomycetes</taxon>
        <taxon>Dothideomycetidae</taxon>
        <taxon>Mycosphaerellales</taxon>
        <taxon>Teratosphaeriaceae</taxon>
        <taxon>Baudoinia</taxon>
    </lineage>
</organism>
<dbReference type="AlphaFoldDB" id="M2NC18"/>
<evidence type="ECO:0000256" key="1">
    <source>
        <dbReference type="SAM" id="MobiDB-lite"/>
    </source>
</evidence>
<evidence type="ECO:0000313" key="4">
    <source>
        <dbReference type="Proteomes" id="UP000011761"/>
    </source>
</evidence>
<evidence type="ECO:0000313" key="3">
    <source>
        <dbReference type="EMBL" id="EMC96714.1"/>
    </source>
</evidence>
<dbReference type="GO" id="GO:0016020">
    <property type="term" value="C:membrane"/>
    <property type="evidence" value="ECO:0007669"/>
    <property type="project" value="TreeGrafter"/>
</dbReference>
<dbReference type="eggNOG" id="ENOG502S8AT">
    <property type="taxonomic scope" value="Eukaryota"/>
</dbReference>
<dbReference type="PANTHER" id="PTHR41807:SF1">
    <property type="entry name" value="GLUTATHIONE TRANSFERASE 3"/>
    <property type="match status" value="1"/>
</dbReference>
<sequence length="350" mass="38320">MASWLNRQRKQTLLDLSREAGLVQDGNQLKEDIVDSLDAYLRQNATQLAHNSAFEQYYGSRRTPYKARSSSATVDMTADDAEVKSVVKGRGRRATKVKQELDDDHEHMPLAGSSNQPNHVSPVPTSTTTKRTPGRPRRQTQQLPPSPADVADLAEYESSQIFAGINDAISVSGIPRAIDSLREICSSVTGIQTAIQLVEAYALQTAVLPKIYITEITAVRGFGAPAIPIYFSDLFQLLTANFWLPTLLYATTSIFIPATLAYFCNLTVKDVKRHGARVSIARYPIDPLTFNVVKALLTWVVYGQDFMSGAVGADNVLTVRNAMFGGYQGVIIGCGVCILASLYEAAQRKV</sequence>
<reference evidence="3 4" key="1">
    <citation type="journal article" date="2012" name="PLoS Pathog.">
        <title>Diverse lifestyles and strategies of plant pathogenesis encoded in the genomes of eighteen Dothideomycetes fungi.</title>
        <authorList>
            <person name="Ohm R.A."/>
            <person name="Feau N."/>
            <person name="Henrissat B."/>
            <person name="Schoch C.L."/>
            <person name="Horwitz B.A."/>
            <person name="Barry K.W."/>
            <person name="Condon B.J."/>
            <person name="Copeland A.C."/>
            <person name="Dhillon B."/>
            <person name="Glaser F."/>
            <person name="Hesse C.N."/>
            <person name="Kosti I."/>
            <person name="LaButti K."/>
            <person name="Lindquist E.A."/>
            <person name="Lucas S."/>
            <person name="Salamov A.A."/>
            <person name="Bradshaw R.E."/>
            <person name="Ciuffetti L."/>
            <person name="Hamelin R.C."/>
            <person name="Kema G.H.J."/>
            <person name="Lawrence C."/>
            <person name="Scott J.A."/>
            <person name="Spatafora J.W."/>
            <person name="Turgeon B.G."/>
            <person name="de Wit P.J.G.M."/>
            <person name="Zhong S."/>
            <person name="Goodwin S.B."/>
            <person name="Grigoriev I.V."/>
        </authorList>
    </citation>
    <scope>NUCLEOTIDE SEQUENCE [LARGE SCALE GENOMIC DNA]</scope>
    <source>
        <strain evidence="3 4">UAMH 10762</strain>
    </source>
</reference>
<name>M2NC18_BAUPA</name>
<feature type="transmembrane region" description="Helical" evidence="2">
    <location>
        <begin position="285"/>
        <end position="302"/>
    </location>
</feature>
<keyword evidence="4" id="KW-1185">Reference proteome</keyword>
<dbReference type="InterPro" id="IPR038872">
    <property type="entry name" value="Put_GTT3"/>
</dbReference>
<feature type="transmembrane region" description="Helical" evidence="2">
    <location>
        <begin position="242"/>
        <end position="264"/>
    </location>
</feature>
<accession>M2NC18</accession>
<dbReference type="OMA" id="YLPDMFL"/>
<keyword evidence="2" id="KW-0472">Membrane</keyword>